<name>A0A409WVA4_PSICY</name>
<dbReference type="EMBL" id="NHYD01003136">
    <property type="protein sequence ID" value="PPQ82460.1"/>
    <property type="molecule type" value="Genomic_DNA"/>
</dbReference>
<gene>
    <name evidence="1" type="ORF">CVT25_007256</name>
</gene>
<evidence type="ECO:0000313" key="2">
    <source>
        <dbReference type="Proteomes" id="UP000283269"/>
    </source>
</evidence>
<keyword evidence="2" id="KW-1185">Reference proteome</keyword>
<dbReference type="Proteomes" id="UP000283269">
    <property type="component" value="Unassembled WGS sequence"/>
</dbReference>
<protein>
    <submittedName>
        <fullName evidence="1">Uncharacterized protein</fullName>
    </submittedName>
</protein>
<dbReference type="InParanoid" id="A0A409WVA4"/>
<dbReference type="AlphaFoldDB" id="A0A409WVA4"/>
<proteinExistence type="predicted"/>
<organism evidence="1 2">
    <name type="scientific">Psilocybe cyanescens</name>
    <dbReference type="NCBI Taxonomy" id="93625"/>
    <lineage>
        <taxon>Eukaryota</taxon>
        <taxon>Fungi</taxon>
        <taxon>Dikarya</taxon>
        <taxon>Basidiomycota</taxon>
        <taxon>Agaricomycotina</taxon>
        <taxon>Agaricomycetes</taxon>
        <taxon>Agaricomycetidae</taxon>
        <taxon>Agaricales</taxon>
        <taxon>Agaricineae</taxon>
        <taxon>Strophariaceae</taxon>
        <taxon>Psilocybe</taxon>
    </lineage>
</organism>
<evidence type="ECO:0000313" key="1">
    <source>
        <dbReference type="EMBL" id="PPQ82460.1"/>
    </source>
</evidence>
<dbReference type="OrthoDB" id="3156934at2759"/>
<accession>A0A409WVA4</accession>
<reference evidence="1 2" key="1">
    <citation type="journal article" date="2018" name="Evol. Lett.">
        <title>Horizontal gene cluster transfer increased hallucinogenic mushroom diversity.</title>
        <authorList>
            <person name="Reynolds H.T."/>
            <person name="Vijayakumar V."/>
            <person name="Gluck-Thaler E."/>
            <person name="Korotkin H.B."/>
            <person name="Matheny P.B."/>
            <person name="Slot J.C."/>
        </authorList>
    </citation>
    <scope>NUCLEOTIDE SEQUENCE [LARGE SCALE GENOMIC DNA]</scope>
    <source>
        <strain evidence="1 2">2631</strain>
    </source>
</reference>
<comment type="caution">
    <text evidence="1">The sequence shown here is derived from an EMBL/GenBank/DDBJ whole genome shotgun (WGS) entry which is preliminary data.</text>
</comment>
<sequence length="197" mass="22252">MDAIFCWNQPTEPTSETLFQHMLQCLNLEHLESLAITDSVFINCNTWAKTFGTLPKLSTIDLGITRICGLLQALVHYTDNNEEGTTPKVAFPSLQSLSFSLSDGLFKDSLQPTQQLILETASQRSNLGLEIHRIIFRNTKSLSRKIMDQIREIVPKVEEISTPIPDPWVASESALKAYRYHGQANLDEMDALMGVWR</sequence>